<name>A0ABT9BAC2_9BACT</name>
<dbReference type="EMBL" id="JAUQSY010000002">
    <property type="protein sequence ID" value="MDO7873987.1"/>
    <property type="molecule type" value="Genomic_DNA"/>
</dbReference>
<comment type="caution">
    <text evidence="2">The sequence shown here is derived from an EMBL/GenBank/DDBJ whole genome shotgun (WGS) entry which is preliminary data.</text>
</comment>
<feature type="compositionally biased region" description="Basic and acidic residues" evidence="1">
    <location>
        <begin position="177"/>
        <end position="186"/>
    </location>
</feature>
<evidence type="ECO:0000313" key="3">
    <source>
        <dbReference type="Proteomes" id="UP001176429"/>
    </source>
</evidence>
<proteinExistence type="predicted"/>
<protein>
    <submittedName>
        <fullName evidence="2">Uncharacterized protein</fullName>
    </submittedName>
</protein>
<sequence>MKRIDFPVKPHILKYLLVHLKLQRIEGQELVVDDFVLSTTNRFGFALNALLRKPAKSARHEASIEDCTGLLGVNLRNFNGAHYELMQGNLSAYSVFQFNDFVDDNFRAELFWWVKKAVALRSTIKDAIYSFMAFYDIREEDIAFETLRKDVQRNADLAPRKKNQPKGKNFSVNLSRKTGDLSRKTGDLSRKTGVLSHKDTFIAVREQLMKLPLPLFETQFFYAGA</sequence>
<dbReference type="Proteomes" id="UP001176429">
    <property type="component" value="Unassembled WGS sequence"/>
</dbReference>
<reference evidence="2" key="1">
    <citation type="submission" date="2023-07" db="EMBL/GenBank/DDBJ databases">
        <authorList>
            <person name="Kim M.K."/>
        </authorList>
    </citation>
    <scope>NUCLEOTIDE SEQUENCE</scope>
    <source>
        <strain evidence="2">ASUV-10-1</strain>
    </source>
</reference>
<organism evidence="2 3">
    <name type="scientific">Hymenobacter aranciens</name>
    <dbReference type="NCBI Taxonomy" id="3063996"/>
    <lineage>
        <taxon>Bacteria</taxon>
        <taxon>Pseudomonadati</taxon>
        <taxon>Bacteroidota</taxon>
        <taxon>Cytophagia</taxon>
        <taxon>Cytophagales</taxon>
        <taxon>Hymenobacteraceae</taxon>
        <taxon>Hymenobacter</taxon>
    </lineage>
</organism>
<evidence type="ECO:0000313" key="2">
    <source>
        <dbReference type="EMBL" id="MDO7873987.1"/>
    </source>
</evidence>
<feature type="region of interest" description="Disordered" evidence="1">
    <location>
        <begin position="158"/>
        <end position="186"/>
    </location>
</feature>
<accession>A0ABT9BAC2</accession>
<evidence type="ECO:0000256" key="1">
    <source>
        <dbReference type="SAM" id="MobiDB-lite"/>
    </source>
</evidence>
<gene>
    <name evidence="2" type="ORF">Q5H93_04515</name>
</gene>
<keyword evidence="3" id="KW-1185">Reference proteome</keyword>
<dbReference type="RefSeq" id="WP_305005299.1">
    <property type="nucleotide sequence ID" value="NZ_JAUQSY010000002.1"/>
</dbReference>